<name>A0A662CZH2_UNCAE</name>
<dbReference type="NCBIfam" id="TIGR01499">
    <property type="entry name" value="folC"/>
    <property type="match status" value="1"/>
</dbReference>
<evidence type="ECO:0000256" key="6">
    <source>
        <dbReference type="ARBA" id="ARBA00022741"/>
    </source>
</evidence>
<feature type="domain" description="Mur ligase central" evidence="13">
    <location>
        <begin position="54"/>
        <end position="281"/>
    </location>
</feature>
<dbReference type="SUPFAM" id="SSF53244">
    <property type="entry name" value="MurD-like peptide ligases, peptide-binding domain"/>
    <property type="match status" value="1"/>
</dbReference>
<evidence type="ECO:0000313" key="14">
    <source>
        <dbReference type="EMBL" id="RLE07335.1"/>
    </source>
</evidence>
<proteinExistence type="inferred from homology"/>
<dbReference type="PANTHER" id="PTHR11136:SF0">
    <property type="entry name" value="DIHYDROFOLATE SYNTHETASE-RELATED"/>
    <property type="match status" value="1"/>
</dbReference>
<feature type="domain" description="Mur ligase C-terminal" evidence="12">
    <location>
        <begin position="308"/>
        <end position="428"/>
    </location>
</feature>
<dbReference type="Pfam" id="PF02875">
    <property type="entry name" value="Mur_ligase_C"/>
    <property type="match status" value="1"/>
</dbReference>
<evidence type="ECO:0000256" key="1">
    <source>
        <dbReference type="ARBA" id="ARBA00001946"/>
    </source>
</evidence>
<keyword evidence="6 11" id="KW-0547">Nucleotide-binding</keyword>
<evidence type="ECO:0000313" key="15">
    <source>
        <dbReference type="Proteomes" id="UP000277457"/>
    </source>
</evidence>
<dbReference type="PIRSF" id="PIRSF001563">
    <property type="entry name" value="Folylpolyglu_synth"/>
    <property type="match status" value="1"/>
</dbReference>
<evidence type="ECO:0000259" key="13">
    <source>
        <dbReference type="Pfam" id="PF08245"/>
    </source>
</evidence>
<dbReference type="InterPro" id="IPR036565">
    <property type="entry name" value="Mur-like_cat_sf"/>
</dbReference>
<dbReference type="InterPro" id="IPR018109">
    <property type="entry name" value="Folylpolyglutamate_synth_CS"/>
</dbReference>
<organism evidence="14 15">
    <name type="scientific">Aerophobetes bacterium</name>
    <dbReference type="NCBI Taxonomy" id="2030807"/>
    <lineage>
        <taxon>Bacteria</taxon>
        <taxon>Candidatus Aerophobota</taxon>
    </lineage>
</organism>
<dbReference type="EC" id="6.3.2.17" evidence="3"/>
<gene>
    <name evidence="14" type="ORF">DRZ78_03165</name>
</gene>
<dbReference type="SUPFAM" id="SSF53623">
    <property type="entry name" value="MurD-like peptide ligases, catalytic domain"/>
    <property type="match status" value="1"/>
</dbReference>
<keyword evidence="4 11" id="KW-0436">Ligase</keyword>
<comment type="caution">
    <text evidence="14">The sequence shown here is derived from an EMBL/GenBank/DDBJ whole genome shotgun (WGS) entry which is preliminary data.</text>
</comment>
<dbReference type="PROSITE" id="PS01012">
    <property type="entry name" value="FOLYLPOLYGLU_SYNT_2"/>
    <property type="match status" value="1"/>
</dbReference>
<evidence type="ECO:0000256" key="4">
    <source>
        <dbReference type="ARBA" id="ARBA00022598"/>
    </source>
</evidence>
<evidence type="ECO:0000256" key="9">
    <source>
        <dbReference type="ARBA" id="ARBA00030592"/>
    </source>
</evidence>
<dbReference type="GO" id="GO:0005524">
    <property type="term" value="F:ATP binding"/>
    <property type="evidence" value="ECO:0007669"/>
    <property type="project" value="UniProtKB-KW"/>
</dbReference>
<evidence type="ECO:0000256" key="3">
    <source>
        <dbReference type="ARBA" id="ARBA00013025"/>
    </source>
</evidence>
<dbReference type="AlphaFoldDB" id="A0A662CZH2"/>
<dbReference type="Proteomes" id="UP000277457">
    <property type="component" value="Unassembled WGS sequence"/>
</dbReference>
<dbReference type="InterPro" id="IPR036615">
    <property type="entry name" value="Mur_ligase_C_dom_sf"/>
</dbReference>
<comment type="catalytic activity">
    <reaction evidence="10">
        <text>(6S)-5,6,7,8-tetrahydrofolyl-(gamma-L-Glu)(n) + L-glutamate + ATP = (6S)-5,6,7,8-tetrahydrofolyl-(gamma-L-Glu)(n+1) + ADP + phosphate + H(+)</text>
        <dbReference type="Rhea" id="RHEA:10580"/>
        <dbReference type="Rhea" id="RHEA-COMP:14738"/>
        <dbReference type="Rhea" id="RHEA-COMP:14740"/>
        <dbReference type="ChEBI" id="CHEBI:15378"/>
        <dbReference type="ChEBI" id="CHEBI:29985"/>
        <dbReference type="ChEBI" id="CHEBI:30616"/>
        <dbReference type="ChEBI" id="CHEBI:43474"/>
        <dbReference type="ChEBI" id="CHEBI:141005"/>
        <dbReference type="ChEBI" id="CHEBI:456216"/>
        <dbReference type="EC" id="6.3.2.17"/>
    </reaction>
</comment>
<protein>
    <recommendedName>
        <fullName evidence="3">tetrahydrofolate synthase</fullName>
        <ecNumber evidence="3">6.3.2.17</ecNumber>
    </recommendedName>
    <alternativeName>
        <fullName evidence="9">Tetrahydrofolylpolyglutamate synthase</fullName>
    </alternativeName>
</protein>
<dbReference type="Gene3D" id="3.40.1190.10">
    <property type="entry name" value="Mur-like, catalytic domain"/>
    <property type="match status" value="1"/>
</dbReference>
<dbReference type="GO" id="GO:0005737">
    <property type="term" value="C:cytoplasm"/>
    <property type="evidence" value="ECO:0007669"/>
    <property type="project" value="TreeGrafter"/>
</dbReference>
<evidence type="ECO:0000256" key="10">
    <source>
        <dbReference type="ARBA" id="ARBA00047493"/>
    </source>
</evidence>
<reference evidence="14 15" key="1">
    <citation type="submission" date="2018-06" db="EMBL/GenBank/DDBJ databases">
        <title>Extensive metabolic versatility and redundancy in microbially diverse, dynamic hydrothermal sediments.</title>
        <authorList>
            <person name="Dombrowski N."/>
            <person name="Teske A."/>
            <person name="Baker B.J."/>
        </authorList>
    </citation>
    <scope>NUCLEOTIDE SEQUENCE [LARGE SCALE GENOMIC DNA]</scope>
    <source>
        <strain evidence="14">B7_G13</strain>
    </source>
</reference>
<evidence type="ECO:0000256" key="5">
    <source>
        <dbReference type="ARBA" id="ARBA00022723"/>
    </source>
</evidence>
<dbReference type="GO" id="GO:0046872">
    <property type="term" value="F:metal ion binding"/>
    <property type="evidence" value="ECO:0007669"/>
    <property type="project" value="UniProtKB-KW"/>
</dbReference>
<dbReference type="PANTHER" id="PTHR11136">
    <property type="entry name" value="FOLYLPOLYGLUTAMATE SYNTHASE-RELATED"/>
    <property type="match status" value="1"/>
</dbReference>
<evidence type="ECO:0000256" key="7">
    <source>
        <dbReference type="ARBA" id="ARBA00022840"/>
    </source>
</evidence>
<evidence type="ECO:0000259" key="12">
    <source>
        <dbReference type="Pfam" id="PF02875"/>
    </source>
</evidence>
<dbReference type="GO" id="GO:0004326">
    <property type="term" value="F:tetrahydrofolylpolyglutamate synthase activity"/>
    <property type="evidence" value="ECO:0007669"/>
    <property type="project" value="UniProtKB-EC"/>
</dbReference>
<dbReference type="InterPro" id="IPR001645">
    <property type="entry name" value="Folylpolyglutamate_synth"/>
</dbReference>
<dbReference type="Gene3D" id="3.90.190.20">
    <property type="entry name" value="Mur ligase, C-terminal domain"/>
    <property type="match status" value="1"/>
</dbReference>
<keyword evidence="7 11" id="KW-0067">ATP-binding</keyword>
<dbReference type="InterPro" id="IPR004101">
    <property type="entry name" value="Mur_ligase_C"/>
</dbReference>
<dbReference type="EMBL" id="QMPY01000102">
    <property type="protein sequence ID" value="RLE07335.1"/>
    <property type="molecule type" value="Genomic_DNA"/>
</dbReference>
<evidence type="ECO:0000256" key="8">
    <source>
        <dbReference type="ARBA" id="ARBA00022842"/>
    </source>
</evidence>
<dbReference type="InterPro" id="IPR013221">
    <property type="entry name" value="Mur_ligase_cen"/>
</dbReference>
<evidence type="ECO:0000256" key="2">
    <source>
        <dbReference type="ARBA" id="ARBA00008276"/>
    </source>
</evidence>
<dbReference type="GO" id="GO:0008841">
    <property type="term" value="F:dihydrofolate synthase activity"/>
    <property type="evidence" value="ECO:0007669"/>
    <property type="project" value="TreeGrafter"/>
</dbReference>
<accession>A0A662CZH2</accession>
<evidence type="ECO:0000256" key="11">
    <source>
        <dbReference type="PIRNR" id="PIRNR001563"/>
    </source>
</evidence>
<keyword evidence="5" id="KW-0479">Metal-binding</keyword>
<keyword evidence="8" id="KW-0460">Magnesium</keyword>
<sequence>MFSYEEAVRYVDSLINYEKKPQIPYNRRFLNLQRMRHLLSLLGNPHRSLKVIHIAGTKGKGTTSAIATSILKAGGYKVGLYTSPHLISPRERIRIGDSLIKEGEFAYFLSEIKLKIDRLKKISPYLTPTFFEVYTALALLYFAYQNVDLAVLEVGLGGRLDATNVVSPLVAVITQISFDHTRELGNDLSSIAKEKAGIIKEGAKVITSPQDEPVLEVIRETCRKKDASLCEVGRDIEFGRRGSTLRGQTFWIRTKRENYPSLFLPLLGKHQIVNATTAVGAIELLKEDGIFVSDEAVVQGIRDVNWPGRIQVLSEHPLLLVDCAHNGASAQALADFLKELPLGGRIFLIMSILRNKDVEGIAKVLCPLSDEVILTEVDSPRALPCEELERRIGRVCQKRIAVRKDINSALCYAQSLANKEDLICITGSVYLAGETLRYLKDKEEIDA</sequence>
<comment type="similarity">
    <text evidence="2 11">Belongs to the folylpolyglutamate synthase family.</text>
</comment>
<dbReference type="FunFam" id="3.40.1190.10:FF:000011">
    <property type="entry name" value="Folylpolyglutamate synthase/dihydrofolate synthase"/>
    <property type="match status" value="1"/>
</dbReference>
<dbReference type="Pfam" id="PF08245">
    <property type="entry name" value="Mur_ligase_M"/>
    <property type="match status" value="1"/>
</dbReference>
<comment type="cofactor">
    <cofactor evidence="1">
        <name>Mg(2+)</name>
        <dbReference type="ChEBI" id="CHEBI:18420"/>
    </cofactor>
</comment>